<keyword evidence="7" id="KW-0418">Kinase</keyword>
<keyword evidence="15" id="KW-1185">Reference proteome</keyword>
<feature type="compositionally biased region" description="Acidic residues" evidence="12">
    <location>
        <begin position="252"/>
        <end position="274"/>
    </location>
</feature>
<dbReference type="InterPro" id="IPR000719">
    <property type="entry name" value="Prot_kinase_dom"/>
</dbReference>
<organism evidence="14 15">
    <name type="scientific">Oryza rufipogon</name>
    <name type="common">Brownbeard rice</name>
    <name type="synonym">Asian wild rice</name>
    <dbReference type="NCBI Taxonomy" id="4529"/>
    <lineage>
        <taxon>Eukaryota</taxon>
        <taxon>Viridiplantae</taxon>
        <taxon>Streptophyta</taxon>
        <taxon>Embryophyta</taxon>
        <taxon>Tracheophyta</taxon>
        <taxon>Spermatophyta</taxon>
        <taxon>Magnoliopsida</taxon>
        <taxon>Liliopsida</taxon>
        <taxon>Poales</taxon>
        <taxon>Poaceae</taxon>
        <taxon>BOP clade</taxon>
        <taxon>Oryzoideae</taxon>
        <taxon>Oryzeae</taxon>
        <taxon>Oryzinae</taxon>
        <taxon>Oryza</taxon>
    </lineage>
</organism>
<dbReference type="Gene3D" id="3.30.200.20">
    <property type="entry name" value="Phosphorylase Kinase, domain 1"/>
    <property type="match status" value="1"/>
</dbReference>
<evidence type="ECO:0000256" key="8">
    <source>
        <dbReference type="ARBA" id="ARBA00022840"/>
    </source>
</evidence>
<evidence type="ECO:0000256" key="9">
    <source>
        <dbReference type="ARBA" id="ARBA00047899"/>
    </source>
</evidence>
<dbReference type="EnsemblPlants" id="ORUFI05G18880.3">
    <property type="protein sequence ID" value="ORUFI05G18880.3"/>
    <property type="gene ID" value="ORUFI05G18880"/>
</dbReference>
<dbReference type="GO" id="GO:0005524">
    <property type="term" value="F:ATP binding"/>
    <property type="evidence" value="ECO:0007669"/>
    <property type="project" value="UniProtKB-UniRule"/>
</dbReference>
<evidence type="ECO:0000256" key="7">
    <source>
        <dbReference type="ARBA" id="ARBA00022777"/>
    </source>
</evidence>
<keyword evidence="8 11" id="KW-0067">ATP-binding</keyword>
<evidence type="ECO:0000256" key="2">
    <source>
        <dbReference type="ARBA" id="ARBA00022527"/>
    </source>
</evidence>
<evidence type="ECO:0000256" key="4">
    <source>
        <dbReference type="ARBA" id="ARBA00022679"/>
    </source>
</evidence>
<feature type="domain" description="Protein kinase" evidence="13">
    <location>
        <begin position="4"/>
        <end position="195"/>
    </location>
</feature>
<feature type="region of interest" description="Disordered" evidence="12">
    <location>
        <begin position="248"/>
        <end position="274"/>
    </location>
</feature>
<reference evidence="14" key="2">
    <citation type="submission" date="2015-06" db="UniProtKB">
        <authorList>
            <consortium name="EnsemblPlants"/>
        </authorList>
    </citation>
    <scope>IDENTIFICATION</scope>
</reference>
<dbReference type="PROSITE" id="PS50011">
    <property type="entry name" value="PROTEIN_KINASE_DOM"/>
    <property type="match status" value="1"/>
</dbReference>
<sequence length="295" mass="34305">MDTYEEVRSIGSGNFGVTRLMCNRDTGELVAVKTIPRGNHRINKSAYREIINHRSLRHPNIIQFIEAILTHTHLAIVMEYASGGELFDRIVDLERFSEDEARYFFQQLIWGVSYCHHMSSMLHSRPKSAVGTPAYIAPEILNLQEYDGKLIKAIQYEIPQQVHISTDCRELISRIFVSDPSKRITMQEIKNHPWFLKNFPRELTEEAQSIYFTKNDYFPTFSAQTSGEIMTFMEEAQKIPKSFGDGYIDYRSDEEEMQEEEEGPEENEEEEDECDKILREVQEKETPNMKALSIG</sequence>
<comment type="catalytic activity">
    <reaction evidence="9">
        <text>L-threonyl-[protein] + ATP = O-phospho-L-threonyl-[protein] + ADP + H(+)</text>
        <dbReference type="Rhea" id="RHEA:46608"/>
        <dbReference type="Rhea" id="RHEA-COMP:11060"/>
        <dbReference type="Rhea" id="RHEA-COMP:11605"/>
        <dbReference type="ChEBI" id="CHEBI:15378"/>
        <dbReference type="ChEBI" id="CHEBI:30013"/>
        <dbReference type="ChEBI" id="CHEBI:30616"/>
        <dbReference type="ChEBI" id="CHEBI:61977"/>
        <dbReference type="ChEBI" id="CHEBI:456216"/>
        <dbReference type="EC" id="2.7.11.1"/>
    </reaction>
</comment>
<evidence type="ECO:0000256" key="3">
    <source>
        <dbReference type="ARBA" id="ARBA00022553"/>
    </source>
</evidence>
<dbReference type="InterPro" id="IPR011009">
    <property type="entry name" value="Kinase-like_dom_sf"/>
</dbReference>
<evidence type="ECO:0000313" key="14">
    <source>
        <dbReference type="EnsemblPlants" id="ORUFI05G18880.3"/>
    </source>
</evidence>
<comment type="catalytic activity">
    <reaction evidence="10">
        <text>L-seryl-[protein] + ATP = O-phospho-L-seryl-[protein] + ADP + H(+)</text>
        <dbReference type="Rhea" id="RHEA:17989"/>
        <dbReference type="Rhea" id="RHEA-COMP:9863"/>
        <dbReference type="Rhea" id="RHEA-COMP:11604"/>
        <dbReference type="ChEBI" id="CHEBI:15378"/>
        <dbReference type="ChEBI" id="CHEBI:29999"/>
        <dbReference type="ChEBI" id="CHEBI:30616"/>
        <dbReference type="ChEBI" id="CHEBI:83421"/>
        <dbReference type="ChEBI" id="CHEBI:456216"/>
        <dbReference type="EC" id="2.7.11.1"/>
    </reaction>
</comment>
<dbReference type="GO" id="GO:0004674">
    <property type="term" value="F:protein serine/threonine kinase activity"/>
    <property type="evidence" value="ECO:0007669"/>
    <property type="project" value="UniProtKB-KW"/>
</dbReference>
<keyword evidence="5" id="KW-0938">Abscisic acid signaling pathway</keyword>
<accession>A0A0E0PMX6</accession>
<keyword evidence="3" id="KW-0597">Phosphoprotein</keyword>
<evidence type="ECO:0000256" key="10">
    <source>
        <dbReference type="ARBA" id="ARBA00048679"/>
    </source>
</evidence>
<evidence type="ECO:0000256" key="11">
    <source>
        <dbReference type="PROSITE-ProRule" id="PRU10141"/>
    </source>
</evidence>
<dbReference type="EC" id="2.7.11.1" evidence="1"/>
<feature type="binding site" evidence="11">
    <location>
        <position position="33"/>
    </location>
    <ligand>
        <name>ATP</name>
        <dbReference type="ChEBI" id="CHEBI:30616"/>
    </ligand>
</feature>
<dbReference type="PANTHER" id="PTHR24343">
    <property type="entry name" value="SERINE/THREONINE KINASE"/>
    <property type="match status" value="1"/>
</dbReference>
<dbReference type="PANTHER" id="PTHR24343:SF431">
    <property type="entry name" value="SERINE_THREONINE-PROTEIN KINASE SRK2A"/>
    <property type="match status" value="1"/>
</dbReference>
<evidence type="ECO:0000259" key="13">
    <source>
        <dbReference type="PROSITE" id="PS50011"/>
    </source>
</evidence>
<evidence type="ECO:0000313" key="15">
    <source>
        <dbReference type="Proteomes" id="UP000008022"/>
    </source>
</evidence>
<dbReference type="AlphaFoldDB" id="A0A0E0PMX6"/>
<evidence type="ECO:0000256" key="1">
    <source>
        <dbReference type="ARBA" id="ARBA00012513"/>
    </source>
</evidence>
<keyword evidence="2" id="KW-0723">Serine/threonine-protein kinase</keyword>
<dbReference type="Pfam" id="PF00069">
    <property type="entry name" value="Pkinase"/>
    <property type="match status" value="1"/>
</dbReference>
<reference evidence="15" key="1">
    <citation type="submission" date="2013-06" db="EMBL/GenBank/DDBJ databases">
        <authorList>
            <person name="Zhao Q."/>
        </authorList>
    </citation>
    <scope>NUCLEOTIDE SEQUENCE</scope>
    <source>
        <strain evidence="15">cv. W1943</strain>
    </source>
</reference>
<dbReference type="GO" id="GO:0009738">
    <property type="term" value="P:abscisic acid-activated signaling pathway"/>
    <property type="evidence" value="ECO:0007669"/>
    <property type="project" value="UniProtKB-KW"/>
</dbReference>
<dbReference type="InterPro" id="IPR017441">
    <property type="entry name" value="Protein_kinase_ATP_BS"/>
</dbReference>
<evidence type="ECO:0000256" key="6">
    <source>
        <dbReference type="ARBA" id="ARBA00022741"/>
    </source>
</evidence>
<dbReference type="Gene3D" id="1.10.510.10">
    <property type="entry name" value="Transferase(Phosphotransferase) domain 1"/>
    <property type="match status" value="2"/>
</dbReference>
<keyword evidence="4" id="KW-0808">Transferase</keyword>
<name>A0A0E0PMX6_ORYRU</name>
<keyword evidence="6 11" id="KW-0547">Nucleotide-binding</keyword>
<evidence type="ECO:0000256" key="5">
    <source>
        <dbReference type="ARBA" id="ARBA00022682"/>
    </source>
</evidence>
<dbReference type="PROSITE" id="PS00107">
    <property type="entry name" value="PROTEIN_KINASE_ATP"/>
    <property type="match status" value="1"/>
</dbReference>
<dbReference type="SUPFAM" id="SSF56112">
    <property type="entry name" value="Protein kinase-like (PK-like)"/>
    <property type="match status" value="1"/>
</dbReference>
<dbReference type="Proteomes" id="UP000008022">
    <property type="component" value="Unassembled WGS sequence"/>
</dbReference>
<evidence type="ECO:0000256" key="12">
    <source>
        <dbReference type="SAM" id="MobiDB-lite"/>
    </source>
</evidence>
<protein>
    <recommendedName>
        <fullName evidence="1">non-specific serine/threonine protein kinase</fullName>
        <ecNumber evidence="1">2.7.11.1</ecNumber>
    </recommendedName>
</protein>
<dbReference type="Gramene" id="ORUFI05G18880.3">
    <property type="protein sequence ID" value="ORUFI05G18880.3"/>
    <property type="gene ID" value="ORUFI05G18880"/>
</dbReference>
<proteinExistence type="predicted"/>